<reference evidence="1 2" key="1">
    <citation type="submission" date="2019-03" db="EMBL/GenBank/DDBJ databases">
        <title>Flavobacterium AT-3-2 sp. nov., isolated from arctic soil.</title>
        <authorList>
            <person name="Chaudhary D.K."/>
        </authorList>
    </citation>
    <scope>NUCLEOTIDE SEQUENCE [LARGE SCALE GENOMIC DNA]</scope>
    <source>
        <strain evidence="1 2">AT-3-2</strain>
    </source>
</reference>
<gene>
    <name evidence="1" type="ORF">E0F89_12295</name>
</gene>
<evidence type="ECO:0000313" key="2">
    <source>
        <dbReference type="Proteomes" id="UP000295278"/>
    </source>
</evidence>
<proteinExistence type="predicted"/>
<evidence type="ECO:0000313" key="1">
    <source>
        <dbReference type="EMBL" id="TDD75159.1"/>
    </source>
</evidence>
<organism evidence="1 2">
    <name type="scientific">Flavobacterium caseinilyticum</name>
    <dbReference type="NCBI Taxonomy" id="2541732"/>
    <lineage>
        <taxon>Bacteria</taxon>
        <taxon>Pseudomonadati</taxon>
        <taxon>Bacteroidota</taxon>
        <taxon>Flavobacteriia</taxon>
        <taxon>Flavobacteriales</taxon>
        <taxon>Flavobacteriaceae</taxon>
        <taxon>Flavobacterium</taxon>
    </lineage>
</organism>
<name>A0A4R5ATK2_9FLAO</name>
<comment type="caution">
    <text evidence="1">The sequence shown here is derived from an EMBL/GenBank/DDBJ whole genome shotgun (WGS) entry which is preliminary data.</text>
</comment>
<protein>
    <recommendedName>
        <fullName evidence="3">DUF4325 domain-containing protein</fullName>
    </recommendedName>
</protein>
<sequence>MEIKYRINIAEDFSAYPAGRFRSEGDTSGEAFLLDHLLGKLIVSIIENCLLEINLNGMNGYPSSFISGSFGKITFELGKIMGQKKASELVRKHIILKCEDSSSRAQAIEDEINNPISKR</sequence>
<dbReference type="EMBL" id="SMFM01000006">
    <property type="protein sequence ID" value="TDD75159.1"/>
    <property type="molecule type" value="Genomic_DNA"/>
</dbReference>
<dbReference type="RefSeq" id="WP_131910081.1">
    <property type="nucleotide sequence ID" value="NZ_SMFM01000006.1"/>
</dbReference>
<accession>A0A4R5ATK2</accession>
<keyword evidence="2" id="KW-1185">Reference proteome</keyword>
<dbReference type="AlphaFoldDB" id="A0A4R5ATK2"/>
<dbReference type="Proteomes" id="UP000295278">
    <property type="component" value="Unassembled WGS sequence"/>
</dbReference>
<evidence type="ECO:0008006" key="3">
    <source>
        <dbReference type="Google" id="ProtNLM"/>
    </source>
</evidence>
<dbReference type="OrthoDB" id="1551124at2"/>